<dbReference type="Proteomes" id="UP000828390">
    <property type="component" value="Unassembled WGS sequence"/>
</dbReference>
<dbReference type="EMBL" id="JAIWYP010000003">
    <property type="protein sequence ID" value="KAH3853719.1"/>
    <property type="molecule type" value="Genomic_DNA"/>
</dbReference>
<protein>
    <submittedName>
        <fullName evidence="2">Uncharacterized protein</fullName>
    </submittedName>
</protein>
<dbReference type="AlphaFoldDB" id="A0A9D4L9D9"/>
<sequence>MATSSRLKRSNTSNNLLVRSGPCKITELRDTPLNTAEESKTTLARSGLRG</sequence>
<keyword evidence="3" id="KW-1185">Reference proteome</keyword>
<feature type="region of interest" description="Disordered" evidence="1">
    <location>
        <begin position="28"/>
        <end position="50"/>
    </location>
</feature>
<reference evidence="2" key="2">
    <citation type="submission" date="2020-11" db="EMBL/GenBank/DDBJ databases">
        <authorList>
            <person name="McCartney M.A."/>
            <person name="Auch B."/>
            <person name="Kono T."/>
            <person name="Mallez S."/>
            <person name="Becker A."/>
            <person name="Gohl D.M."/>
            <person name="Silverstein K.A.T."/>
            <person name="Koren S."/>
            <person name="Bechman K.B."/>
            <person name="Herman A."/>
            <person name="Abrahante J.E."/>
            <person name="Garbe J."/>
        </authorList>
    </citation>
    <scope>NUCLEOTIDE SEQUENCE</scope>
    <source>
        <strain evidence="2">Duluth1</strain>
        <tissue evidence="2">Whole animal</tissue>
    </source>
</reference>
<reference evidence="2" key="1">
    <citation type="journal article" date="2019" name="bioRxiv">
        <title>The Genome of the Zebra Mussel, Dreissena polymorpha: A Resource for Invasive Species Research.</title>
        <authorList>
            <person name="McCartney M.A."/>
            <person name="Auch B."/>
            <person name="Kono T."/>
            <person name="Mallez S."/>
            <person name="Zhang Y."/>
            <person name="Obille A."/>
            <person name="Becker A."/>
            <person name="Abrahante J.E."/>
            <person name="Garbe J."/>
            <person name="Badalamenti J.P."/>
            <person name="Herman A."/>
            <person name="Mangelson H."/>
            <person name="Liachko I."/>
            <person name="Sullivan S."/>
            <person name="Sone E.D."/>
            <person name="Koren S."/>
            <person name="Silverstein K.A.T."/>
            <person name="Beckman K.B."/>
            <person name="Gohl D.M."/>
        </authorList>
    </citation>
    <scope>NUCLEOTIDE SEQUENCE</scope>
    <source>
        <strain evidence="2">Duluth1</strain>
        <tissue evidence="2">Whole animal</tissue>
    </source>
</reference>
<gene>
    <name evidence="2" type="ORF">DPMN_096251</name>
</gene>
<evidence type="ECO:0000256" key="1">
    <source>
        <dbReference type="SAM" id="MobiDB-lite"/>
    </source>
</evidence>
<comment type="caution">
    <text evidence="2">The sequence shown here is derived from an EMBL/GenBank/DDBJ whole genome shotgun (WGS) entry which is preliminary data.</text>
</comment>
<proteinExistence type="predicted"/>
<feature type="compositionally biased region" description="Polar residues" evidence="1">
    <location>
        <begin position="32"/>
        <end position="44"/>
    </location>
</feature>
<evidence type="ECO:0000313" key="2">
    <source>
        <dbReference type="EMBL" id="KAH3853719.1"/>
    </source>
</evidence>
<organism evidence="2 3">
    <name type="scientific">Dreissena polymorpha</name>
    <name type="common">Zebra mussel</name>
    <name type="synonym">Mytilus polymorpha</name>
    <dbReference type="NCBI Taxonomy" id="45954"/>
    <lineage>
        <taxon>Eukaryota</taxon>
        <taxon>Metazoa</taxon>
        <taxon>Spiralia</taxon>
        <taxon>Lophotrochozoa</taxon>
        <taxon>Mollusca</taxon>
        <taxon>Bivalvia</taxon>
        <taxon>Autobranchia</taxon>
        <taxon>Heteroconchia</taxon>
        <taxon>Euheterodonta</taxon>
        <taxon>Imparidentia</taxon>
        <taxon>Neoheterodontei</taxon>
        <taxon>Myida</taxon>
        <taxon>Dreissenoidea</taxon>
        <taxon>Dreissenidae</taxon>
        <taxon>Dreissena</taxon>
    </lineage>
</organism>
<evidence type="ECO:0000313" key="3">
    <source>
        <dbReference type="Proteomes" id="UP000828390"/>
    </source>
</evidence>
<accession>A0A9D4L9D9</accession>
<name>A0A9D4L9D9_DREPO</name>